<protein>
    <submittedName>
        <fullName evidence="2">Uncharacterized protein</fullName>
    </submittedName>
</protein>
<proteinExistence type="predicted"/>
<dbReference type="EMBL" id="GGEC01077447">
    <property type="protein sequence ID" value="MBX57931.1"/>
    <property type="molecule type" value="Transcribed_RNA"/>
</dbReference>
<organism evidence="2">
    <name type="scientific">Rhizophora mucronata</name>
    <name type="common">Asiatic mangrove</name>
    <dbReference type="NCBI Taxonomy" id="61149"/>
    <lineage>
        <taxon>Eukaryota</taxon>
        <taxon>Viridiplantae</taxon>
        <taxon>Streptophyta</taxon>
        <taxon>Embryophyta</taxon>
        <taxon>Tracheophyta</taxon>
        <taxon>Spermatophyta</taxon>
        <taxon>Magnoliopsida</taxon>
        <taxon>eudicotyledons</taxon>
        <taxon>Gunneridae</taxon>
        <taxon>Pentapetalae</taxon>
        <taxon>rosids</taxon>
        <taxon>fabids</taxon>
        <taxon>Malpighiales</taxon>
        <taxon>Rhizophoraceae</taxon>
        <taxon>Rhizophora</taxon>
    </lineage>
</organism>
<feature type="region of interest" description="Disordered" evidence="1">
    <location>
        <begin position="1"/>
        <end position="24"/>
    </location>
</feature>
<reference evidence="2" key="1">
    <citation type="submission" date="2018-02" db="EMBL/GenBank/DDBJ databases">
        <title>Rhizophora mucronata_Transcriptome.</title>
        <authorList>
            <person name="Meera S.P."/>
            <person name="Sreeshan A."/>
            <person name="Augustine A."/>
        </authorList>
    </citation>
    <scope>NUCLEOTIDE SEQUENCE</scope>
    <source>
        <tissue evidence="2">Leaf</tissue>
    </source>
</reference>
<evidence type="ECO:0000256" key="1">
    <source>
        <dbReference type="SAM" id="MobiDB-lite"/>
    </source>
</evidence>
<sequence>MKRSDPLHCKREHEPKMPDGEQKLRLSGPQAHLMQLLAVRA</sequence>
<accession>A0A2P2PT56</accession>
<evidence type="ECO:0000313" key="2">
    <source>
        <dbReference type="EMBL" id="MBX57931.1"/>
    </source>
</evidence>
<name>A0A2P2PT56_RHIMU</name>
<dbReference type="AlphaFoldDB" id="A0A2P2PT56"/>